<accession>A0AA38TCI7</accession>
<comment type="caution">
    <text evidence="1">The sequence shown here is derived from an EMBL/GenBank/DDBJ whole genome shotgun (WGS) entry which is preliminary data.</text>
</comment>
<organism evidence="1 2">
    <name type="scientific">Centaurea solstitialis</name>
    <name type="common">yellow star-thistle</name>
    <dbReference type="NCBI Taxonomy" id="347529"/>
    <lineage>
        <taxon>Eukaryota</taxon>
        <taxon>Viridiplantae</taxon>
        <taxon>Streptophyta</taxon>
        <taxon>Embryophyta</taxon>
        <taxon>Tracheophyta</taxon>
        <taxon>Spermatophyta</taxon>
        <taxon>Magnoliopsida</taxon>
        <taxon>eudicotyledons</taxon>
        <taxon>Gunneridae</taxon>
        <taxon>Pentapetalae</taxon>
        <taxon>asterids</taxon>
        <taxon>campanulids</taxon>
        <taxon>Asterales</taxon>
        <taxon>Asteraceae</taxon>
        <taxon>Carduoideae</taxon>
        <taxon>Cardueae</taxon>
        <taxon>Centaureinae</taxon>
        <taxon>Centaurea</taxon>
    </lineage>
</organism>
<reference evidence="1" key="1">
    <citation type="submission" date="2023-03" db="EMBL/GenBank/DDBJ databases">
        <title>Chromosome-scale reference genome and RAD-based genetic map of yellow starthistle (Centaurea solstitialis) reveal putative structural variation and QTLs associated with invader traits.</title>
        <authorList>
            <person name="Reatini B."/>
            <person name="Cang F.A."/>
            <person name="Jiang Q."/>
            <person name="Mckibben M.T.W."/>
            <person name="Barker M.S."/>
            <person name="Rieseberg L.H."/>
            <person name="Dlugosch K.M."/>
        </authorList>
    </citation>
    <scope>NUCLEOTIDE SEQUENCE</scope>
    <source>
        <strain evidence="1">CAN-66</strain>
        <tissue evidence="1">Leaf</tissue>
    </source>
</reference>
<name>A0AA38TCI7_9ASTR</name>
<dbReference type="AlphaFoldDB" id="A0AA38TCI7"/>
<evidence type="ECO:0000313" key="1">
    <source>
        <dbReference type="EMBL" id="KAJ9551446.1"/>
    </source>
</evidence>
<gene>
    <name evidence="1" type="ORF">OSB04_015491</name>
</gene>
<keyword evidence="2" id="KW-1185">Reference proteome</keyword>
<sequence>MLLDEGNSRFGAETRKRTNALRFRHWNIKRRHFNRSIPVLPSTSSETTQKKAAATIRSGLAITHLNNARSFHILSGILIGYTTITCDLVANRRNKEVIVPIEWKDGDTRKFEQQLEETTRGNSTKGWKTHESRRYVDSHPKCNSYNCNHPGACILGTKDNLAGYTTRYYRKERKVRRTGKGAKRRKTQGRVFAIGTEEAHQDPIQVLINMQQVENDSRSHMSLILGELITHTKTPRNTHT</sequence>
<protein>
    <submittedName>
        <fullName evidence="1">Uncharacterized protein</fullName>
    </submittedName>
</protein>
<dbReference type="Proteomes" id="UP001172457">
    <property type="component" value="Chromosome 4"/>
</dbReference>
<evidence type="ECO:0000313" key="2">
    <source>
        <dbReference type="Proteomes" id="UP001172457"/>
    </source>
</evidence>
<proteinExistence type="predicted"/>
<dbReference type="EMBL" id="JARYMX010000004">
    <property type="protein sequence ID" value="KAJ9551446.1"/>
    <property type="molecule type" value="Genomic_DNA"/>
</dbReference>